<dbReference type="GO" id="GO:0005829">
    <property type="term" value="C:cytosol"/>
    <property type="evidence" value="ECO:0007669"/>
    <property type="project" value="TreeGrafter"/>
</dbReference>
<dbReference type="NCBIfam" id="TIGR00566">
    <property type="entry name" value="trpG_papA"/>
    <property type="match status" value="1"/>
</dbReference>
<dbReference type="SUPFAM" id="SSF52317">
    <property type="entry name" value="Class I glutamine amidotransferase-like"/>
    <property type="match status" value="1"/>
</dbReference>
<proteinExistence type="predicted"/>
<dbReference type="InterPro" id="IPR050472">
    <property type="entry name" value="Anth_synth/Amidotransfase"/>
</dbReference>
<dbReference type="AlphaFoldDB" id="A0A315ZEV6"/>
<dbReference type="PRINTS" id="PR00096">
    <property type="entry name" value="GATASE"/>
</dbReference>
<dbReference type="Gene3D" id="3.40.50.880">
    <property type="match status" value="1"/>
</dbReference>
<protein>
    <submittedName>
        <fullName evidence="3">Anthranilate synthase component II</fullName>
    </submittedName>
</protein>
<comment type="caution">
    <text evidence="3">The sequence shown here is derived from an EMBL/GenBank/DDBJ whole genome shotgun (WGS) entry which is preliminary data.</text>
</comment>
<dbReference type="InterPro" id="IPR006221">
    <property type="entry name" value="TrpG/PapA_dom"/>
</dbReference>
<keyword evidence="4" id="KW-1185">Reference proteome</keyword>
<dbReference type="Pfam" id="PF00117">
    <property type="entry name" value="GATase"/>
    <property type="match status" value="1"/>
</dbReference>
<organism evidence="3 4">
    <name type="scientific">Sediminitomix flava</name>
    <dbReference type="NCBI Taxonomy" id="379075"/>
    <lineage>
        <taxon>Bacteria</taxon>
        <taxon>Pseudomonadati</taxon>
        <taxon>Bacteroidota</taxon>
        <taxon>Cytophagia</taxon>
        <taxon>Cytophagales</taxon>
        <taxon>Flammeovirgaceae</taxon>
        <taxon>Sediminitomix</taxon>
    </lineage>
</organism>
<evidence type="ECO:0000313" key="3">
    <source>
        <dbReference type="EMBL" id="PWJ44126.1"/>
    </source>
</evidence>
<feature type="domain" description="Glutamine amidotransferase" evidence="2">
    <location>
        <begin position="3"/>
        <end position="183"/>
    </location>
</feature>
<dbReference type="PRINTS" id="PR00099">
    <property type="entry name" value="CPSGATASE"/>
</dbReference>
<dbReference type="PANTHER" id="PTHR43418">
    <property type="entry name" value="MULTIFUNCTIONAL TRYPTOPHAN BIOSYNTHESIS PROTEIN-RELATED"/>
    <property type="match status" value="1"/>
</dbReference>
<dbReference type="Proteomes" id="UP000245535">
    <property type="component" value="Unassembled WGS sequence"/>
</dbReference>
<dbReference type="PANTHER" id="PTHR43418:SF4">
    <property type="entry name" value="MULTIFUNCTIONAL TRYPTOPHAN BIOSYNTHESIS PROTEIN"/>
    <property type="match status" value="1"/>
</dbReference>
<dbReference type="PROSITE" id="PS51273">
    <property type="entry name" value="GATASE_TYPE_1"/>
    <property type="match status" value="1"/>
</dbReference>
<evidence type="ECO:0000259" key="2">
    <source>
        <dbReference type="Pfam" id="PF00117"/>
    </source>
</evidence>
<dbReference type="PRINTS" id="PR00097">
    <property type="entry name" value="ANTSNTHASEII"/>
</dbReference>
<evidence type="ECO:0000313" key="4">
    <source>
        <dbReference type="Proteomes" id="UP000245535"/>
    </source>
</evidence>
<sequence length="187" mass="20981">MILLLDNFDSFTYNLVDYFGQLGVECKVFRNTTPIEEIIQYKYDAIVLSPGPETPKKAGNLLQVLEFYENKLPILGICLGHQAIGEYFGAKLVKGEKPMHGKISEISADSTSILFKGLPQKFDVVRYHSLCLVDMPSTLKITAQTQDQTVMALEHGKLPICGLQFHPEAVLTAYGLEILKNWINTWS</sequence>
<dbReference type="RefSeq" id="WP_109615642.1">
    <property type="nucleotide sequence ID" value="NZ_QGDO01000001.1"/>
</dbReference>
<evidence type="ECO:0000256" key="1">
    <source>
        <dbReference type="ARBA" id="ARBA00022962"/>
    </source>
</evidence>
<dbReference type="FunFam" id="3.40.50.880:FF:000003">
    <property type="entry name" value="Anthranilate synthase component II"/>
    <property type="match status" value="1"/>
</dbReference>
<dbReference type="GO" id="GO:0000162">
    <property type="term" value="P:L-tryptophan biosynthetic process"/>
    <property type="evidence" value="ECO:0007669"/>
    <property type="project" value="TreeGrafter"/>
</dbReference>
<dbReference type="EMBL" id="QGDO01000001">
    <property type="protein sequence ID" value="PWJ44126.1"/>
    <property type="molecule type" value="Genomic_DNA"/>
</dbReference>
<dbReference type="OrthoDB" id="9786812at2"/>
<gene>
    <name evidence="3" type="ORF">BC781_101476</name>
</gene>
<keyword evidence="1" id="KW-0315">Glutamine amidotransferase</keyword>
<dbReference type="InterPro" id="IPR029062">
    <property type="entry name" value="Class_I_gatase-like"/>
</dbReference>
<name>A0A315ZEV6_SEDFL</name>
<accession>A0A315ZEV6</accession>
<dbReference type="InterPro" id="IPR017926">
    <property type="entry name" value="GATASE"/>
</dbReference>
<dbReference type="CDD" id="cd01743">
    <property type="entry name" value="GATase1_Anthranilate_Synthase"/>
    <property type="match status" value="1"/>
</dbReference>
<dbReference type="GO" id="GO:0004049">
    <property type="term" value="F:anthranilate synthase activity"/>
    <property type="evidence" value="ECO:0007669"/>
    <property type="project" value="TreeGrafter"/>
</dbReference>
<reference evidence="3 4" key="1">
    <citation type="submission" date="2018-03" db="EMBL/GenBank/DDBJ databases">
        <title>Genomic Encyclopedia of Archaeal and Bacterial Type Strains, Phase II (KMG-II): from individual species to whole genera.</title>
        <authorList>
            <person name="Goeker M."/>
        </authorList>
    </citation>
    <scope>NUCLEOTIDE SEQUENCE [LARGE SCALE GENOMIC DNA]</scope>
    <source>
        <strain evidence="3 4">DSM 28229</strain>
    </source>
</reference>